<comment type="caution">
    <text evidence="3">The sequence shown here is derived from an EMBL/GenBank/DDBJ whole genome shotgun (WGS) entry which is preliminary data.</text>
</comment>
<keyword evidence="4" id="KW-1185">Reference proteome</keyword>
<dbReference type="EMBL" id="WJIE01000003">
    <property type="protein sequence ID" value="MRG92987.1"/>
    <property type="molecule type" value="Genomic_DNA"/>
</dbReference>
<feature type="compositionally biased region" description="Acidic residues" evidence="1">
    <location>
        <begin position="48"/>
        <end position="61"/>
    </location>
</feature>
<accession>A0A6N7PMJ4</accession>
<gene>
    <name evidence="3" type="ORF">GF068_13760</name>
</gene>
<keyword evidence="2" id="KW-0732">Signal</keyword>
<feature type="chain" id="PRO_5027094321" evidence="2">
    <location>
        <begin position="22"/>
        <end position="401"/>
    </location>
</feature>
<protein>
    <submittedName>
        <fullName evidence="3">Uncharacterized protein</fullName>
    </submittedName>
</protein>
<dbReference type="Proteomes" id="UP000440224">
    <property type="component" value="Unassembled WGS sequence"/>
</dbReference>
<name>A0A6N7PMJ4_9BACT</name>
<feature type="region of interest" description="Disordered" evidence="1">
    <location>
        <begin position="48"/>
        <end position="91"/>
    </location>
</feature>
<evidence type="ECO:0000256" key="2">
    <source>
        <dbReference type="SAM" id="SignalP"/>
    </source>
</evidence>
<dbReference type="AlphaFoldDB" id="A0A6N7PMJ4"/>
<evidence type="ECO:0000256" key="1">
    <source>
        <dbReference type="SAM" id="MobiDB-lite"/>
    </source>
</evidence>
<organism evidence="3 4">
    <name type="scientific">Polyangium spumosum</name>
    <dbReference type="NCBI Taxonomy" id="889282"/>
    <lineage>
        <taxon>Bacteria</taxon>
        <taxon>Pseudomonadati</taxon>
        <taxon>Myxococcota</taxon>
        <taxon>Polyangia</taxon>
        <taxon>Polyangiales</taxon>
        <taxon>Polyangiaceae</taxon>
        <taxon>Polyangium</taxon>
    </lineage>
</organism>
<dbReference type="PROSITE" id="PS51257">
    <property type="entry name" value="PROKAR_LIPOPROTEIN"/>
    <property type="match status" value="1"/>
</dbReference>
<feature type="signal peptide" evidence="2">
    <location>
        <begin position="1"/>
        <end position="21"/>
    </location>
</feature>
<evidence type="ECO:0000313" key="4">
    <source>
        <dbReference type="Proteomes" id="UP000440224"/>
    </source>
</evidence>
<proteinExistence type="predicted"/>
<evidence type="ECO:0000313" key="3">
    <source>
        <dbReference type="EMBL" id="MRG92987.1"/>
    </source>
</evidence>
<dbReference type="OrthoDB" id="5497610at2"/>
<sequence length="401" mass="41378">MKKTMALLFTVGFVVVGACSAPEEFGLVECNPDPFAVYNRCVDPEPDAGTDAADAGDDGDLGLDATASNEDPTSCQGGAGRCVPVPEGGEQQAGLWSKEPIALLVATTPKKGDPPLVCPPGMVEQFRLHADLDAPPAECEPCECGPSSGTCTELPASIEVRAGTCAESGVMSVPFDGPAGWDGSCTSANALPAGADCGGEPCAQSVVVSALPGPTTEEPCQPVKATPDFTTKTEWKTAMLGCTANLDDDSCNSTKKSCVADPGLPYLQCVHREGTFSPEDCPMNYRFAWYVGSPEDVIDDRGCEDCACGPPEGGGCKASIRLYNDEACTSQFEQGGLASGYEKCINVVTPGRAIGAKAITDLEYVPGACASGGGTPRGLAAEDASRAVTFCCLYSLYIDIQ</sequence>
<reference evidence="3 4" key="1">
    <citation type="submission" date="2019-10" db="EMBL/GenBank/DDBJ databases">
        <title>A soil myxobacterium in the family Polyangiaceae.</title>
        <authorList>
            <person name="Li Y."/>
            <person name="Wang J."/>
        </authorList>
    </citation>
    <scope>NUCLEOTIDE SEQUENCE [LARGE SCALE GENOMIC DNA]</scope>
    <source>
        <strain evidence="3 4">DSM 14734</strain>
    </source>
</reference>